<evidence type="ECO:0000256" key="5">
    <source>
        <dbReference type="ARBA" id="ARBA00023163"/>
    </source>
</evidence>
<protein>
    <submittedName>
        <fullName evidence="9">Helix-turn-helix domain-containing protein</fullName>
    </submittedName>
</protein>
<evidence type="ECO:0000259" key="8">
    <source>
        <dbReference type="PROSITE" id="PS50110"/>
    </source>
</evidence>
<dbReference type="PROSITE" id="PS00041">
    <property type="entry name" value="HTH_ARAC_FAMILY_1"/>
    <property type="match status" value="1"/>
</dbReference>
<dbReference type="GO" id="GO:0005829">
    <property type="term" value="C:cytosol"/>
    <property type="evidence" value="ECO:0007669"/>
    <property type="project" value="TreeGrafter"/>
</dbReference>
<dbReference type="AlphaFoldDB" id="A0A4P7PLP9"/>
<feature type="domain" description="HTH araC/xylS-type" evidence="7">
    <location>
        <begin position="168"/>
        <end position="266"/>
    </location>
</feature>
<dbReference type="Proteomes" id="UP000296468">
    <property type="component" value="Chromosome"/>
</dbReference>
<dbReference type="PANTHER" id="PTHR48111">
    <property type="entry name" value="REGULATOR OF RPOS"/>
    <property type="match status" value="1"/>
</dbReference>
<dbReference type="InterPro" id="IPR001789">
    <property type="entry name" value="Sig_transdc_resp-reg_receiver"/>
</dbReference>
<dbReference type="RefSeq" id="WP_135847160.1">
    <property type="nucleotide sequence ID" value="NZ_CP035088.1"/>
</dbReference>
<dbReference type="OrthoDB" id="8874570at2"/>
<evidence type="ECO:0000256" key="6">
    <source>
        <dbReference type="PROSITE-ProRule" id="PRU00169"/>
    </source>
</evidence>
<keyword evidence="3" id="KW-0805">Transcription regulation</keyword>
<proteinExistence type="predicted"/>
<evidence type="ECO:0000256" key="3">
    <source>
        <dbReference type="ARBA" id="ARBA00023015"/>
    </source>
</evidence>
<dbReference type="InterPro" id="IPR020449">
    <property type="entry name" value="Tscrpt_reg_AraC-type_HTH"/>
</dbReference>
<dbReference type="InterPro" id="IPR009057">
    <property type="entry name" value="Homeodomain-like_sf"/>
</dbReference>
<dbReference type="GO" id="GO:0000156">
    <property type="term" value="F:phosphorelay response regulator activity"/>
    <property type="evidence" value="ECO:0007669"/>
    <property type="project" value="TreeGrafter"/>
</dbReference>
<dbReference type="GO" id="GO:0032993">
    <property type="term" value="C:protein-DNA complex"/>
    <property type="evidence" value="ECO:0007669"/>
    <property type="project" value="TreeGrafter"/>
</dbReference>
<name>A0A4P7PLP9_9PSED</name>
<dbReference type="SUPFAM" id="SSF52172">
    <property type="entry name" value="CheY-like"/>
    <property type="match status" value="1"/>
</dbReference>
<reference evidence="9 10" key="1">
    <citation type="journal article" date="2019" name="Front. Microbiol.">
        <title>In silico and Genetic Analyses of Cyclic Lipopeptide Synthetic Gene Clusters in Pseudomonas sp. 11K1.</title>
        <authorList>
            <person name="Zhao H."/>
            <person name="Liu Y.P."/>
            <person name="Zhang L.Q."/>
        </authorList>
    </citation>
    <scope>NUCLEOTIDE SEQUENCE [LARGE SCALE GENOMIC DNA]</scope>
    <source>
        <strain evidence="9 10">11K1</strain>
    </source>
</reference>
<dbReference type="PROSITE" id="PS50110">
    <property type="entry name" value="RESPONSE_REGULATORY"/>
    <property type="match status" value="1"/>
</dbReference>
<dbReference type="InterPro" id="IPR039420">
    <property type="entry name" value="WalR-like"/>
</dbReference>
<dbReference type="GO" id="GO:0003700">
    <property type="term" value="F:DNA-binding transcription factor activity"/>
    <property type="evidence" value="ECO:0007669"/>
    <property type="project" value="InterPro"/>
</dbReference>
<evidence type="ECO:0000259" key="7">
    <source>
        <dbReference type="PROSITE" id="PS01124"/>
    </source>
</evidence>
<gene>
    <name evidence="9" type="ORF">EPZ47_24955</name>
</gene>
<organism evidence="9 10">
    <name type="scientific">Pseudomonas viciae</name>
    <dbReference type="NCBI Taxonomy" id="2505979"/>
    <lineage>
        <taxon>Bacteria</taxon>
        <taxon>Pseudomonadati</taxon>
        <taxon>Pseudomonadota</taxon>
        <taxon>Gammaproteobacteria</taxon>
        <taxon>Pseudomonadales</taxon>
        <taxon>Pseudomonadaceae</taxon>
        <taxon>Pseudomonas</taxon>
    </lineage>
</organism>
<evidence type="ECO:0000256" key="1">
    <source>
        <dbReference type="ARBA" id="ARBA00022553"/>
    </source>
</evidence>
<dbReference type="PRINTS" id="PR00032">
    <property type="entry name" value="HTHARAC"/>
</dbReference>
<evidence type="ECO:0000256" key="2">
    <source>
        <dbReference type="ARBA" id="ARBA00023012"/>
    </source>
</evidence>
<dbReference type="GO" id="GO:0009893">
    <property type="term" value="P:positive regulation of metabolic process"/>
    <property type="evidence" value="ECO:0007669"/>
    <property type="project" value="UniProtKB-ARBA"/>
</dbReference>
<accession>A0A4P7PLP9</accession>
<dbReference type="Pfam" id="PF12833">
    <property type="entry name" value="HTH_18"/>
    <property type="match status" value="1"/>
</dbReference>
<dbReference type="InterPro" id="IPR018062">
    <property type="entry name" value="HTH_AraC-typ_CS"/>
</dbReference>
<dbReference type="Pfam" id="PF00072">
    <property type="entry name" value="Response_reg"/>
    <property type="match status" value="1"/>
</dbReference>
<sequence length="279" mass="31088">MDDGRYERPAAMVEGAVPSSNQMPHILLIDDAPEDIRATLILLKTQSWRLSVASDAYNGYQRALALRPDLIVLDVLMPQMDGFSLCRLLREAPSTRQIPILFLSSANSSVERLEGLTLGGVDYISKSCEPEEVLARIRIHLQLTWREQPANPCDLTDPALQGDEIVLRAAMRLIGNQLDDMPSLAKIAQKVGTHEKRLSRIFREHLGMTVFSYIRDARLRRGQELLAESSMSVQDVAELVGFRSACNFTTAFGQRLGMTPSQFRQQAQGMADAELAECT</sequence>
<feature type="domain" description="Response regulatory" evidence="8">
    <location>
        <begin position="25"/>
        <end position="141"/>
    </location>
</feature>
<dbReference type="EMBL" id="CP035088">
    <property type="protein sequence ID" value="QBZ91811.1"/>
    <property type="molecule type" value="Genomic_DNA"/>
</dbReference>
<dbReference type="GO" id="GO:0000976">
    <property type="term" value="F:transcription cis-regulatory region binding"/>
    <property type="evidence" value="ECO:0007669"/>
    <property type="project" value="TreeGrafter"/>
</dbReference>
<dbReference type="Gene3D" id="3.40.50.2300">
    <property type="match status" value="1"/>
</dbReference>
<dbReference type="SMART" id="SM00342">
    <property type="entry name" value="HTH_ARAC"/>
    <property type="match status" value="1"/>
</dbReference>
<dbReference type="SUPFAM" id="SSF46689">
    <property type="entry name" value="Homeodomain-like"/>
    <property type="match status" value="2"/>
</dbReference>
<dbReference type="InterPro" id="IPR011006">
    <property type="entry name" value="CheY-like_superfamily"/>
</dbReference>
<dbReference type="InterPro" id="IPR018060">
    <property type="entry name" value="HTH_AraC"/>
</dbReference>
<keyword evidence="2" id="KW-0902">Two-component regulatory system</keyword>
<dbReference type="PROSITE" id="PS01124">
    <property type="entry name" value="HTH_ARAC_FAMILY_2"/>
    <property type="match status" value="1"/>
</dbReference>
<keyword evidence="5" id="KW-0804">Transcription</keyword>
<feature type="modified residue" description="4-aspartylphosphate" evidence="6">
    <location>
        <position position="74"/>
    </location>
</feature>
<dbReference type="SMART" id="SM00448">
    <property type="entry name" value="REC"/>
    <property type="match status" value="1"/>
</dbReference>
<evidence type="ECO:0000256" key="4">
    <source>
        <dbReference type="ARBA" id="ARBA00023125"/>
    </source>
</evidence>
<evidence type="ECO:0000313" key="10">
    <source>
        <dbReference type="Proteomes" id="UP000296468"/>
    </source>
</evidence>
<keyword evidence="4" id="KW-0238">DNA-binding</keyword>
<dbReference type="Gene3D" id="1.10.10.60">
    <property type="entry name" value="Homeodomain-like"/>
    <property type="match status" value="2"/>
</dbReference>
<dbReference type="KEGG" id="pvk:EPZ47_24955"/>
<evidence type="ECO:0000313" key="9">
    <source>
        <dbReference type="EMBL" id="QBZ91811.1"/>
    </source>
</evidence>
<dbReference type="PANTHER" id="PTHR48111:SF1">
    <property type="entry name" value="TWO-COMPONENT RESPONSE REGULATOR ORR33"/>
    <property type="match status" value="1"/>
</dbReference>
<keyword evidence="1 6" id="KW-0597">Phosphoprotein</keyword>